<evidence type="ECO:0000313" key="3">
    <source>
        <dbReference type="Proteomes" id="UP000018291"/>
    </source>
</evidence>
<name>R4YVQ5_9ACTN</name>
<feature type="domain" description="SCP2" evidence="1">
    <location>
        <begin position="45"/>
        <end position="117"/>
    </location>
</feature>
<dbReference type="OrthoDB" id="5243187at2"/>
<comment type="caution">
    <text evidence="2">The sequence shown here is derived from an EMBL/GenBank/DDBJ whole genome shotgun (WGS) entry which is preliminary data.</text>
</comment>
<dbReference type="HOGENOM" id="CLU_149120_0_0_11"/>
<dbReference type="SUPFAM" id="SSF55718">
    <property type="entry name" value="SCP-like"/>
    <property type="match status" value="1"/>
</dbReference>
<dbReference type="EMBL" id="CANL01000001">
    <property type="protein sequence ID" value="CCM61858.1"/>
    <property type="molecule type" value="Genomic_DNA"/>
</dbReference>
<evidence type="ECO:0000259" key="1">
    <source>
        <dbReference type="Pfam" id="PF02036"/>
    </source>
</evidence>
<gene>
    <name evidence="2" type="ORF">BN381_10089</name>
</gene>
<dbReference type="AlphaFoldDB" id="R4YVQ5"/>
<keyword evidence="3" id="KW-1185">Reference proteome</keyword>
<reference evidence="2 3" key="1">
    <citation type="journal article" date="2013" name="ISME J.">
        <title>Metabolic model for the filamentous 'Candidatus Microthrix parvicella' based on genomic and metagenomic analyses.</title>
        <authorList>
            <person name="Jon McIlroy S."/>
            <person name="Kristiansen R."/>
            <person name="Albertsen M."/>
            <person name="Michael Karst S."/>
            <person name="Rossetti S."/>
            <person name="Lund Nielsen J."/>
            <person name="Tandoi V."/>
            <person name="James Seviour R."/>
            <person name="Nielsen P.H."/>
        </authorList>
    </citation>
    <scope>NUCLEOTIDE SEQUENCE [LARGE SCALE GENOMIC DNA]</scope>
    <source>
        <strain evidence="2 3">RN1</strain>
    </source>
</reference>
<dbReference type="RefSeq" id="WP_012222705.1">
    <property type="nucleotide sequence ID" value="NZ_HG422565.1"/>
</dbReference>
<accession>R4YVQ5</accession>
<dbReference type="InterPro" id="IPR003033">
    <property type="entry name" value="SCP2_sterol-bd_dom"/>
</dbReference>
<proteinExistence type="predicted"/>
<dbReference type="eggNOG" id="COG3255">
    <property type="taxonomic scope" value="Bacteria"/>
</dbReference>
<dbReference type="Gene3D" id="3.30.1050.10">
    <property type="entry name" value="SCP2 sterol-binding domain"/>
    <property type="match status" value="1"/>
</dbReference>
<dbReference type="STRING" id="1229780.BN381_10089"/>
<dbReference type="InterPro" id="IPR036527">
    <property type="entry name" value="SCP2_sterol-bd_dom_sf"/>
</dbReference>
<organism evidence="2 3">
    <name type="scientific">Candidatus Neomicrothrix parvicella RN1</name>
    <dbReference type="NCBI Taxonomy" id="1229780"/>
    <lineage>
        <taxon>Bacteria</taxon>
        <taxon>Bacillati</taxon>
        <taxon>Actinomycetota</taxon>
        <taxon>Acidimicrobiia</taxon>
        <taxon>Acidimicrobiales</taxon>
        <taxon>Microthrixaceae</taxon>
        <taxon>Candidatus Neomicrothrix</taxon>
    </lineage>
</organism>
<dbReference type="Pfam" id="PF02036">
    <property type="entry name" value="SCP2"/>
    <property type="match status" value="1"/>
</dbReference>
<evidence type="ECO:0000313" key="2">
    <source>
        <dbReference type="EMBL" id="CCM61858.1"/>
    </source>
</evidence>
<sequence length="145" mass="15442">MEKHKFLTPEWVAAATQLREDLGDEVPPPAHVVRMNQVVTDVPADVSDGDVKAFMDTSDGEMKMGLGELENPDLTVTLDYATAKAILVDGNPQAGMQAFMAGKIKVQGDMTKLMAMQAGPIDPSAQKLAEAISAMTEEIQPAEGA</sequence>
<protein>
    <recommendedName>
        <fullName evidence="1">SCP2 domain-containing protein</fullName>
    </recommendedName>
</protein>
<dbReference type="Proteomes" id="UP000018291">
    <property type="component" value="Unassembled WGS sequence"/>
</dbReference>